<keyword evidence="1" id="KW-0812">Transmembrane</keyword>
<keyword evidence="3" id="KW-1185">Reference proteome</keyword>
<dbReference type="EMBL" id="BAABID010000015">
    <property type="protein sequence ID" value="GAA4734325.1"/>
    <property type="molecule type" value="Genomic_DNA"/>
</dbReference>
<evidence type="ECO:0000256" key="1">
    <source>
        <dbReference type="SAM" id="Phobius"/>
    </source>
</evidence>
<protein>
    <submittedName>
        <fullName evidence="2">Uncharacterized protein</fullName>
    </submittedName>
</protein>
<evidence type="ECO:0000313" key="2">
    <source>
        <dbReference type="EMBL" id="GAA4734325.1"/>
    </source>
</evidence>
<proteinExistence type="predicted"/>
<organism evidence="2 3">
    <name type="scientific">Isoptericola chiayiensis</name>
    <dbReference type="NCBI Taxonomy" id="579446"/>
    <lineage>
        <taxon>Bacteria</taxon>
        <taxon>Bacillati</taxon>
        <taxon>Actinomycetota</taxon>
        <taxon>Actinomycetes</taxon>
        <taxon>Micrococcales</taxon>
        <taxon>Promicromonosporaceae</taxon>
        <taxon>Isoptericola</taxon>
    </lineage>
</organism>
<keyword evidence="1" id="KW-0472">Membrane</keyword>
<dbReference type="Proteomes" id="UP001500956">
    <property type="component" value="Unassembled WGS sequence"/>
</dbReference>
<gene>
    <name evidence="2" type="ORF">GCM10023216_28730</name>
</gene>
<name>A0ABP8YPX6_9MICO</name>
<dbReference type="RefSeq" id="WP_172153566.1">
    <property type="nucleotide sequence ID" value="NZ_BAABID010000015.1"/>
</dbReference>
<comment type="caution">
    <text evidence="2">The sequence shown here is derived from an EMBL/GenBank/DDBJ whole genome shotgun (WGS) entry which is preliminary data.</text>
</comment>
<evidence type="ECO:0000313" key="3">
    <source>
        <dbReference type="Proteomes" id="UP001500956"/>
    </source>
</evidence>
<keyword evidence="1" id="KW-1133">Transmembrane helix</keyword>
<feature type="transmembrane region" description="Helical" evidence="1">
    <location>
        <begin position="70"/>
        <end position="93"/>
    </location>
</feature>
<feature type="transmembrane region" description="Helical" evidence="1">
    <location>
        <begin position="12"/>
        <end position="35"/>
    </location>
</feature>
<reference evidence="3" key="1">
    <citation type="journal article" date="2019" name="Int. J. Syst. Evol. Microbiol.">
        <title>The Global Catalogue of Microorganisms (GCM) 10K type strain sequencing project: providing services to taxonomists for standard genome sequencing and annotation.</title>
        <authorList>
            <consortium name="The Broad Institute Genomics Platform"/>
            <consortium name="The Broad Institute Genome Sequencing Center for Infectious Disease"/>
            <person name="Wu L."/>
            <person name="Ma J."/>
        </authorList>
    </citation>
    <scope>NUCLEOTIDE SEQUENCE [LARGE SCALE GENOMIC DNA]</scope>
    <source>
        <strain evidence="3">JCM 18063</strain>
    </source>
</reference>
<accession>A0ABP8YPX6</accession>
<sequence length="97" mass="9593">MNGIVEWGALGQVVVAGLLVGAGIPALFALGLRLLAGTTAAPRRATAAADRTSPERGGPVVIPRPPVWRLVAAVLCFGTVVGAVATGIVFLAAGGHS</sequence>